<feature type="transmembrane region" description="Helical" evidence="9">
    <location>
        <begin position="98"/>
        <end position="115"/>
    </location>
</feature>
<accession>A0A5P2D8D3</accession>
<dbReference type="InterPro" id="IPR000522">
    <property type="entry name" value="ABC_transptr_permease_BtuC"/>
</dbReference>
<organism evidence="10 11">
    <name type="scientific">Streptomyces venezuelae</name>
    <dbReference type="NCBI Taxonomy" id="54571"/>
    <lineage>
        <taxon>Bacteria</taxon>
        <taxon>Bacillati</taxon>
        <taxon>Actinomycetota</taxon>
        <taxon>Actinomycetes</taxon>
        <taxon>Kitasatosporales</taxon>
        <taxon>Streptomycetaceae</taxon>
        <taxon>Streptomyces</taxon>
    </lineage>
</organism>
<gene>
    <name evidence="10" type="ORF">DEJ50_29285</name>
</gene>
<comment type="subcellular location">
    <subcellularLocation>
        <location evidence="1">Cell membrane</location>
        <topology evidence="1">Multi-pass membrane protein</topology>
    </subcellularLocation>
</comment>
<keyword evidence="3" id="KW-0813">Transport</keyword>
<dbReference type="InterPro" id="IPR037294">
    <property type="entry name" value="ABC_BtuC-like"/>
</dbReference>
<evidence type="ECO:0000256" key="4">
    <source>
        <dbReference type="ARBA" id="ARBA00022475"/>
    </source>
</evidence>
<evidence type="ECO:0000313" key="10">
    <source>
        <dbReference type="EMBL" id="QES51326.1"/>
    </source>
</evidence>
<dbReference type="AlphaFoldDB" id="A0A5P2D8D3"/>
<dbReference type="Gene3D" id="1.10.3470.10">
    <property type="entry name" value="ABC transporter involved in vitamin B12 uptake, BtuC"/>
    <property type="match status" value="1"/>
</dbReference>
<keyword evidence="5 9" id="KW-0812">Transmembrane</keyword>
<feature type="transmembrane region" description="Helical" evidence="9">
    <location>
        <begin position="154"/>
        <end position="173"/>
    </location>
</feature>
<evidence type="ECO:0000313" key="11">
    <source>
        <dbReference type="Proteomes" id="UP000325211"/>
    </source>
</evidence>
<sequence>MSIEAGATIGSGTDTSPAAEAAEPGQPAQPAPPTRRPAAAALRAVGILAALGALLVVALLSIWWGSRDIPFTSTWDVLWHPDGSQAAVIIHEYRIPRTLIGILVGISLGLSGALMQALTRNPLADPGLLGVSLGASTGVVFAIGFFGVATALGYLWFAFAGAAIASVVVYLLGSAGRNLVTPDRLVVAGAAVTAVLWAFNSAVLLLKPRAFDQFRFWTAGSLAGRRMEVFWVVLPFIAVGLILALALAPSLNALALGEQMGRALGVNAGRTRVLGVIAVMLLCGAGTAAAGPIAFIGLVVPHMARFVVGPDQRWLMAYSALLAPILLLGSDVLGRVIGAPGELQVGIVTAFIGAPLFLALCRRRKLVML</sequence>
<evidence type="ECO:0000256" key="1">
    <source>
        <dbReference type="ARBA" id="ARBA00004651"/>
    </source>
</evidence>
<feature type="transmembrane region" description="Helical" evidence="9">
    <location>
        <begin position="40"/>
        <end position="64"/>
    </location>
</feature>
<keyword evidence="7 9" id="KW-0472">Membrane</keyword>
<dbReference type="PANTHER" id="PTHR30472:SF1">
    <property type="entry name" value="FE(3+) DICITRATE TRANSPORT SYSTEM PERMEASE PROTEIN FECC-RELATED"/>
    <property type="match status" value="1"/>
</dbReference>
<feature type="transmembrane region" description="Helical" evidence="9">
    <location>
        <begin position="227"/>
        <end position="253"/>
    </location>
</feature>
<dbReference type="Pfam" id="PF01032">
    <property type="entry name" value="FecCD"/>
    <property type="match status" value="1"/>
</dbReference>
<evidence type="ECO:0000256" key="9">
    <source>
        <dbReference type="SAM" id="Phobius"/>
    </source>
</evidence>
<dbReference type="SUPFAM" id="SSF81345">
    <property type="entry name" value="ABC transporter involved in vitamin B12 uptake, BtuC"/>
    <property type="match status" value="1"/>
</dbReference>
<dbReference type="RefSeq" id="WP_150211073.1">
    <property type="nucleotide sequence ID" value="NZ_CP029190.1"/>
</dbReference>
<feature type="compositionally biased region" description="Low complexity" evidence="8">
    <location>
        <begin position="17"/>
        <end position="26"/>
    </location>
</feature>
<feature type="transmembrane region" description="Helical" evidence="9">
    <location>
        <begin position="185"/>
        <end position="206"/>
    </location>
</feature>
<dbReference type="GO" id="GO:0022857">
    <property type="term" value="F:transmembrane transporter activity"/>
    <property type="evidence" value="ECO:0007669"/>
    <property type="project" value="InterPro"/>
</dbReference>
<dbReference type="CDD" id="cd06550">
    <property type="entry name" value="TM_ABC_iron-siderophores_like"/>
    <property type="match status" value="1"/>
</dbReference>
<protein>
    <submittedName>
        <fullName evidence="10">Fe(3+)-siderophore ABC transporter permease</fullName>
    </submittedName>
</protein>
<keyword evidence="6 9" id="KW-1133">Transmembrane helix</keyword>
<dbReference type="GO" id="GO:0033214">
    <property type="term" value="P:siderophore-iron import into cell"/>
    <property type="evidence" value="ECO:0007669"/>
    <property type="project" value="TreeGrafter"/>
</dbReference>
<dbReference type="GO" id="GO:0005886">
    <property type="term" value="C:plasma membrane"/>
    <property type="evidence" value="ECO:0007669"/>
    <property type="project" value="UniProtKB-SubCell"/>
</dbReference>
<feature type="transmembrane region" description="Helical" evidence="9">
    <location>
        <begin position="273"/>
        <end position="303"/>
    </location>
</feature>
<feature type="transmembrane region" description="Helical" evidence="9">
    <location>
        <begin position="127"/>
        <end position="147"/>
    </location>
</feature>
<feature type="region of interest" description="Disordered" evidence="8">
    <location>
        <begin position="1"/>
        <end position="35"/>
    </location>
</feature>
<name>A0A5P2D8D3_STRVZ</name>
<proteinExistence type="inferred from homology"/>
<evidence type="ECO:0000256" key="8">
    <source>
        <dbReference type="SAM" id="MobiDB-lite"/>
    </source>
</evidence>
<evidence type="ECO:0000256" key="6">
    <source>
        <dbReference type="ARBA" id="ARBA00022989"/>
    </source>
</evidence>
<evidence type="ECO:0000256" key="5">
    <source>
        <dbReference type="ARBA" id="ARBA00022692"/>
    </source>
</evidence>
<feature type="transmembrane region" description="Helical" evidence="9">
    <location>
        <begin position="315"/>
        <end position="337"/>
    </location>
</feature>
<evidence type="ECO:0000256" key="2">
    <source>
        <dbReference type="ARBA" id="ARBA00007935"/>
    </source>
</evidence>
<evidence type="ECO:0000256" key="3">
    <source>
        <dbReference type="ARBA" id="ARBA00022448"/>
    </source>
</evidence>
<dbReference type="Proteomes" id="UP000325211">
    <property type="component" value="Chromosome"/>
</dbReference>
<dbReference type="EMBL" id="CP029190">
    <property type="protein sequence ID" value="QES51326.1"/>
    <property type="molecule type" value="Genomic_DNA"/>
</dbReference>
<evidence type="ECO:0000256" key="7">
    <source>
        <dbReference type="ARBA" id="ARBA00023136"/>
    </source>
</evidence>
<dbReference type="OrthoDB" id="9782305at2"/>
<feature type="transmembrane region" description="Helical" evidence="9">
    <location>
        <begin position="343"/>
        <end position="361"/>
    </location>
</feature>
<reference evidence="10 11" key="1">
    <citation type="submission" date="2018-05" db="EMBL/GenBank/DDBJ databases">
        <title>Streptomyces venezuelae.</title>
        <authorList>
            <person name="Kim W."/>
            <person name="Lee N."/>
            <person name="Cho B.-K."/>
        </authorList>
    </citation>
    <scope>NUCLEOTIDE SEQUENCE [LARGE SCALE GENOMIC DNA]</scope>
    <source>
        <strain evidence="10 11">ATCC 21782</strain>
    </source>
</reference>
<dbReference type="FunFam" id="1.10.3470.10:FF:000001">
    <property type="entry name" value="Vitamin B12 ABC transporter permease BtuC"/>
    <property type="match status" value="1"/>
</dbReference>
<keyword evidence="4" id="KW-1003">Cell membrane</keyword>
<comment type="similarity">
    <text evidence="2">Belongs to the binding-protein-dependent transport system permease family. FecCD subfamily.</text>
</comment>
<dbReference type="PANTHER" id="PTHR30472">
    <property type="entry name" value="FERRIC ENTEROBACTIN TRANSPORT SYSTEM PERMEASE PROTEIN"/>
    <property type="match status" value="1"/>
</dbReference>